<dbReference type="AlphaFoldDB" id="A0A974SS19"/>
<proteinExistence type="predicted"/>
<dbReference type="InterPro" id="IPR014729">
    <property type="entry name" value="Rossmann-like_a/b/a_fold"/>
</dbReference>
<dbReference type="KEGG" id="ares:IWH25_08505"/>
<protein>
    <submittedName>
        <fullName evidence="2">Universal stress protein</fullName>
    </submittedName>
</protein>
<dbReference type="RefSeq" id="WP_203388875.1">
    <property type="nucleotide sequence ID" value="NZ_CP064781.1"/>
</dbReference>
<accession>A0A974SS19</accession>
<dbReference type="Pfam" id="PF00582">
    <property type="entry name" value="Usp"/>
    <property type="match status" value="1"/>
</dbReference>
<keyword evidence="3" id="KW-1185">Reference proteome</keyword>
<feature type="domain" description="UspA" evidence="1">
    <location>
        <begin position="15"/>
        <end position="126"/>
    </location>
</feature>
<reference evidence="2" key="1">
    <citation type="submission" date="2020-11" db="EMBL/GenBank/DDBJ databases">
        <title>Azospira restricta DSM 18626 genome sequence.</title>
        <authorList>
            <person name="Moe W.M."/>
        </authorList>
    </citation>
    <scope>NUCLEOTIDE SEQUENCE</scope>
    <source>
        <strain evidence="2">DSM 18626</strain>
    </source>
</reference>
<organism evidence="2 3">
    <name type="scientific">Azospira restricta</name>
    <dbReference type="NCBI Taxonomy" id="404405"/>
    <lineage>
        <taxon>Bacteria</taxon>
        <taxon>Pseudomonadati</taxon>
        <taxon>Pseudomonadota</taxon>
        <taxon>Betaproteobacteria</taxon>
        <taxon>Rhodocyclales</taxon>
        <taxon>Rhodocyclaceae</taxon>
        <taxon>Azospira</taxon>
    </lineage>
</organism>
<gene>
    <name evidence="2" type="ORF">IWH25_08505</name>
</gene>
<evidence type="ECO:0000259" key="1">
    <source>
        <dbReference type="Pfam" id="PF00582"/>
    </source>
</evidence>
<sequence length="156" mass="16414">MNEKQEYPPALPALRVLVPVAFGSRGENGVRYALAEAARGRRVEVVLACVGDDEVRADVLRLRTRAEVADFLAAGAAAAMDEVAAPLRAAGIVVRTVFALGPLARELARIAEETGCDEIAVPARQGKLLPLTDPLAALARSGGVRLRVVDDAGRAH</sequence>
<dbReference type="EMBL" id="CP064781">
    <property type="protein sequence ID" value="QRJ65349.1"/>
    <property type="molecule type" value="Genomic_DNA"/>
</dbReference>
<evidence type="ECO:0000313" key="2">
    <source>
        <dbReference type="EMBL" id="QRJ65349.1"/>
    </source>
</evidence>
<dbReference type="SUPFAM" id="SSF52402">
    <property type="entry name" value="Adenine nucleotide alpha hydrolases-like"/>
    <property type="match status" value="1"/>
</dbReference>
<evidence type="ECO:0000313" key="3">
    <source>
        <dbReference type="Proteomes" id="UP000663444"/>
    </source>
</evidence>
<dbReference type="Gene3D" id="3.40.50.620">
    <property type="entry name" value="HUPs"/>
    <property type="match status" value="1"/>
</dbReference>
<dbReference type="Proteomes" id="UP000663444">
    <property type="component" value="Chromosome"/>
</dbReference>
<dbReference type="InterPro" id="IPR006016">
    <property type="entry name" value="UspA"/>
</dbReference>
<name>A0A974SS19_9RHOO</name>